<dbReference type="Proteomes" id="UP000481861">
    <property type="component" value="Unassembled WGS sequence"/>
</dbReference>
<evidence type="ECO:0000313" key="2">
    <source>
        <dbReference type="Proteomes" id="UP000481861"/>
    </source>
</evidence>
<gene>
    <name evidence="1" type="ORF">BDV95DRAFT_587145</name>
</gene>
<dbReference type="InterPro" id="IPR052050">
    <property type="entry name" value="SecEffector_AnkRepeat"/>
</dbReference>
<dbReference type="EMBL" id="JAADJZ010000035">
    <property type="protein sequence ID" value="KAF2865229.1"/>
    <property type="molecule type" value="Genomic_DNA"/>
</dbReference>
<organism evidence="1 2">
    <name type="scientific">Massariosphaeria phaeospora</name>
    <dbReference type="NCBI Taxonomy" id="100035"/>
    <lineage>
        <taxon>Eukaryota</taxon>
        <taxon>Fungi</taxon>
        <taxon>Dikarya</taxon>
        <taxon>Ascomycota</taxon>
        <taxon>Pezizomycotina</taxon>
        <taxon>Dothideomycetes</taxon>
        <taxon>Pleosporomycetidae</taxon>
        <taxon>Pleosporales</taxon>
        <taxon>Pleosporales incertae sedis</taxon>
        <taxon>Massariosphaeria</taxon>
    </lineage>
</organism>
<protein>
    <recommendedName>
        <fullName evidence="3">Ankyrin repeat-containing domain protein</fullName>
    </recommendedName>
</protein>
<dbReference type="AlphaFoldDB" id="A0A7C8HYM7"/>
<dbReference type="OrthoDB" id="3789508at2759"/>
<evidence type="ECO:0000313" key="1">
    <source>
        <dbReference type="EMBL" id="KAF2865229.1"/>
    </source>
</evidence>
<accession>A0A7C8HYM7</accession>
<name>A0A7C8HYM7_9PLEO</name>
<sequence length="589" mass="65978">MLLTKLPLELVQDIIALSVQDQEIFDVVRMREVNHLFDREVIRAYSSLDNHKVPGRWKWSRVPISYRLRWSRSVVGRNRTQDEITSYMHDTVDYLEKISKAADPDDSGLVTREQWLNELCEIMAPYEADCQCGRPAFRHPQKYNREKIRETAFHVAILKRRTALEIAMIEDGMCASSGCPYIQVHRREVEWKRRNALEWAVQQGLVDTVQRLVADDETKRAYTMWNEALRIAAMRGNMPILDIFLQPNFFYTFTEDSFPHAIEDAAAHRQWPAVHRLLAHPACTFKAVLLLTEAAKQGDVAIVQDLLGRDPPGYGLHWGNRPEDSLEAAAAGSHGTSPQENRLEDALEAAAAGGHVAVYRLLFEREVPQLLENEVTIRALNLHAGGSVEILKMHREAGLSYNDAHELFFDRAVQTGNIAMAEYLVATFPADFATPDPDLAHALVLLALAHGQLAMAQWLVARSGGAEALTARDAITLIDANFGATATTGTTPLIASIDAGNVDLVRWVLATCKETGAGAGEEEDGDEMRRVVRETKFGWEEREARVLALTYLGEKVREATQSAIWTVEKIAPQWRVDKALKEVLGGGDE</sequence>
<dbReference type="Gene3D" id="1.25.40.20">
    <property type="entry name" value="Ankyrin repeat-containing domain"/>
    <property type="match status" value="1"/>
</dbReference>
<dbReference type="SUPFAM" id="SSF48403">
    <property type="entry name" value="Ankyrin repeat"/>
    <property type="match status" value="1"/>
</dbReference>
<comment type="caution">
    <text evidence="1">The sequence shown here is derived from an EMBL/GenBank/DDBJ whole genome shotgun (WGS) entry which is preliminary data.</text>
</comment>
<dbReference type="InterPro" id="IPR036770">
    <property type="entry name" value="Ankyrin_rpt-contain_sf"/>
</dbReference>
<keyword evidence="2" id="KW-1185">Reference proteome</keyword>
<evidence type="ECO:0008006" key="3">
    <source>
        <dbReference type="Google" id="ProtNLM"/>
    </source>
</evidence>
<dbReference type="PANTHER" id="PTHR46586:SF3">
    <property type="entry name" value="ANKYRIN REPEAT-CONTAINING PROTEIN"/>
    <property type="match status" value="1"/>
</dbReference>
<reference evidence="1 2" key="1">
    <citation type="submission" date="2020-01" db="EMBL/GenBank/DDBJ databases">
        <authorList>
            <consortium name="DOE Joint Genome Institute"/>
            <person name="Haridas S."/>
            <person name="Albert R."/>
            <person name="Binder M."/>
            <person name="Bloem J."/>
            <person name="Labutti K."/>
            <person name="Salamov A."/>
            <person name="Andreopoulos B."/>
            <person name="Baker S.E."/>
            <person name="Barry K."/>
            <person name="Bills G."/>
            <person name="Bluhm B.H."/>
            <person name="Cannon C."/>
            <person name="Castanera R."/>
            <person name="Culley D.E."/>
            <person name="Daum C."/>
            <person name="Ezra D."/>
            <person name="Gonzalez J.B."/>
            <person name="Henrissat B."/>
            <person name="Kuo A."/>
            <person name="Liang C."/>
            <person name="Lipzen A."/>
            <person name="Lutzoni F."/>
            <person name="Magnuson J."/>
            <person name="Mondo S."/>
            <person name="Nolan M."/>
            <person name="Ohm R."/>
            <person name="Pangilinan J."/>
            <person name="Park H.-J.H."/>
            <person name="Ramirez L."/>
            <person name="Alfaro M."/>
            <person name="Sun H."/>
            <person name="Tritt A."/>
            <person name="Yoshinaga Y."/>
            <person name="Zwiers L.-H.L."/>
            <person name="Turgeon B.G."/>
            <person name="Goodwin S.B."/>
            <person name="Spatafora J.W."/>
            <person name="Crous P.W."/>
            <person name="Grigoriev I.V."/>
        </authorList>
    </citation>
    <scope>NUCLEOTIDE SEQUENCE [LARGE SCALE GENOMIC DNA]</scope>
    <source>
        <strain evidence="1 2">CBS 611.86</strain>
    </source>
</reference>
<dbReference type="PANTHER" id="PTHR46586">
    <property type="entry name" value="ANKYRIN REPEAT-CONTAINING PROTEIN"/>
    <property type="match status" value="1"/>
</dbReference>
<proteinExistence type="predicted"/>